<dbReference type="PROSITE" id="PS50850">
    <property type="entry name" value="MFS"/>
    <property type="match status" value="1"/>
</dbReference>
<dbReference type="SUPFAM" id="SSF103473">
    <property type="entry name" value="MFS general substrate transporter"/>
    <property type="match status" value="1"/>
</dbReference>
<feature type="transmembrane region" description="Helical" evidence="4">
    <location>
        <begin position="366"/>
        <end position="386"/>
    </location>
</feature>
<dbReference type="CDD" id="cd17353">
    <property type="entry name" value="MFS_OFA_like"/>
    <property type="match status" value="1"/>
</dbReference>
<dbReference type="InterPro" id="IPR020846">
    <property type="entry name" value="MFS_dom"/>
</dbReference>
<keyword evidence="2 4" id="KW-1133">Transmembrane helix</keyword>
<evidence type="ECO:0000256" key="2">
    <source>
        <dbReference type="ARBA" id="ARBA00022989"/>
    </source>
</evidence>
<dbReference type="Pfam" id="PF07690">
    <property type="entry name" value="MFS_1"/>
    <property type="match status" value="1"/>
</dbReference>
<feature type="transmembrane region" description="Helical" evidence="4">
    <location>
        <begin position="398"/>
        <end position="417"/>
    </location>
</feature>
<feature type="transmembrane region" description="Helical" evidence="4">
    <location>
        <begin position="330"/>
        <end position="354"/>
    </location>
</feature>
<feature type="transmembrane region" description="Helical" evidence="4">
    <location>
        <begin position="94"/>
        <end position="114"/>
    </location>
</feature>
<feature type="transmembrane region" description="Helical" evidence="4">
    <location>
        <begin position="307"/>
        <end position="324"/>
    </location>
</feature>
<protein>
    <submittedName>
        <fullName evidence="6">Nitrate/nitrite transporter</fullName>
    </submittedName>
</protein>
<feature type="transmembrane region" description="Helical" evidence="4">
    <location>
        <begin position="120"/>
        <end position="139"/>
    </location>
</feature>
<dbReference type="InterPro" id="IPR036259">
    <property type="entry name" value="MFS_trans_sf"/>
</dbReference>
<evidence type="ECO:0000313" key="6">
    <source>
        <dbReference type="EMBL" id="CBL28776.1"/>
    </source>
</evidence>
<evidence type="ECO:0000259" key="5">
    <source>
        <dbReference type="PROSITE" id="PS50850"/>
    </source>
</evidence>
<feature type="transmembrane region" description="Helical" evidence="4">
    <location>
        <begin position="184"/>
        <end position="204"/>
    </location>
</feature>
<sequence>MASRISMQDVQTRNAALSRKRWSILAASCLANLCVGSVYSWSVFAGPMARHLNALNGTSLTAADLAIVFSLANGDAFITMILGGILDRTLGARLMILIGVTVFGLGFIVSSMATNTLTLALGYGILCGLAEGFTYVCTISNTVKFFPDKKGLAGGISTASYGLSSILIPPVADALTHAVGVNRAFLIFGAVIIGLAFVSSLSIVNCPDDFVPDGWTPQAGMGAAGAGDKSTLQMLSSSVFYVMLAMLFVGSTLGLMAISEAASIAQTMIGMTSAAAALVVSVLALFNTAGRIAAGWISDRIGRVKTLMAVYILAAAASLTTYVSGGNKSVALFCGGICLVGLCYGAFMGVYPGFTSDQFGVKHSSLNYGVMFVGFSSAGFAGPMTMRAVFNGQGSYRPAFLMAAGLAVSGLAISFLYRAIAKKDELSG</sequence>
<evidence type="ECO:0000256" key="1">
    <source>
        <dbReference type="ARBA" id="ARBA00022692"/>
    </source>
</evidence>
<gene>
    <name evidence="6" type="ORF">SY1_19440</name>
</gene>
<dbReference type="GO" id="GO:0022857">
    <property type="term" value="F:transmembrane transporter activity"/>
    <property type="evidence" value="ECO:0007669"/>
    <property type="project" value="InterPro"/>
</dbReference>
<reference evidence="6 7" key="2">
    <citation type="submission" date="2010-03" db="EMBL/GenBank/DDBJ databases">
        <authorList>
            <person name="Pajon A."/>
        </authorList>
    </citation>
    <scope>NUCLEOTIDE SEQUENCE [LARGE SCALE GENOMIC DNA]</scope>
    <source>
        <strain evidence="6 7">SGP1</strain>
    </source>
</reference>
<evidence type="ECO:0000256" key="3">
    <source>
        <dbReference type="ARBA" id="ARBA00023136"/>
    </source>
</evidence>
<dbReference type="PANTHER" id="PTHR11360">
    <property type="entry name" value="MONOCARBOXYLATE TRANSPORTER"/>
    <property type="match status" value="1"/>
</dbReference>
<organism evidence="6 7">
    <name type="scientific">Fretibacterium fastidiosum</name>
    <dbReference type="NCBI Taxonomy" id="651822"/>
    <lineage>
        <taxon>Bacteria</taxon>
        <taxon>Thermotogati</taxon>
        <taxon>Synergistota</taxon>
        <taxon>Synergistia</taxon>
        <taxon>Synergistales</taxon>
        <taxon>Aminobacteriaceae</taxon>
        <taxon>Fretibacterium</taxon>
    </lineage>
</organism>
<dbReference type="AlphaFoldDB" id="A0AB94IY85"/>
<feature type="transmembrane region" description="Helical" evidence="4">
    <location>
        <begin position="151"/>
        <end position="172"/>
    </location>
</feature>
<dbReference type="Proteomes" id="UP000008957">
    <property type="component" value="Chromosome"/>
</dbReference>
<feature type="transmembrane region" description="Helical" evidence="4">
    <location>
        <begin position="21"/>
        <end position="42"/>
    </location>
</feature>
<dbReference type="InterPro" id="IPR011701">
    <property type="entry name" value="MFS"/>
</dbReference>
<dbReference type="InterPro" id="IPR050327">
    <property type="entry name" value="Proton-linked_MCT"/>
</dbReference>
<keyword evidence="7" id="KW-1185">Reference proteome</keyword>
<evidence type="ECO:0000313" key="7">
    <source>
        <dbReference type="Proteomes" id="UP000008957"/>
    </source>
</evidence>
<name>A0AB94IY85_9BACT</name>
<dbReference type="EMBL" id="FP929056">
    <property type="protein sequence ID" value="CBL28776.1"/>
    <property type="molecule type" value="Genomic_DNA"/>
</dbReference>
<feature type="domain" description="Major facilitator superfamily (MFS) profile" evidence="5">
    <location>
        <begin position="20"/>
        <end position="422"/>
    </location>
</feature>
<feature type="transmembrane region" description="Helical" evidence="4">
    <location>
        <begin position="239"/>
        <end position="258"/>
    </location>
</feature>
<keyword evidence="3 4" id="KW-0472">Membrane</keyword>
<reference evidence="7" key="1">
    <citation type="submission" date="2010-03" db="EMBL/GenBank/DDBJ databases">
        <title>The genome sequence of Synergistetes sp. SGP1.</title>
        <authorList>
            <consortium name="metaHIT consortium -- http://www.metahit.eu/"/>
            <person name="Pajon A."/>
            <person name="Turner K."/>
            <person name="Parkhill J."/>
            <person name="Wade W."/>
            <person name="Vartoukian S."/>
        </authorList>
    </citation>
    <scope>NUCLEOTIDE SEQUENCE [LARGE SCALE GENOMIC DNA]</scope>
    <source>
        <strain evidence="7">SGP1</strain>
    </source>
</reference>
<accession>A0AB94IY85</accession>
<keyword evidence="1 4" id="KW-0812">Transmembrane</keyword>
<dbReference type="Gene3D" id="1.20.1250.20">
    <property type="entry name" value="MFS general substrate transporter like domains"/>
    <property type="match status" value="2"/>
</dbReference>
<proteinExistence type="predicted"/>
<feature type="transmembrane region" description="Helical" evidence="4">
    <location>
        <begin position="62"/>
        <end position="82"/>
    </location>
</feature>
<evidence type="ECO:0000256" key="4">
    <source>
        <dbReference type="SAM" id="Phobius"/>
    </source>
</evidence>
<dbReference type="PANTHER" id="PTHR11360:SF317">
    <property type="entry name" value="MAJOR FACILITATOR SUPERFAMILY (MFS) PROFILE DOMAIN-CONTAINING PROTEIN-RELATED"/>
    <property type="match status" value="1"/>
</dbReference>
<dbReference type="KEGG" id="sbr:SY1_19440"/>
<feature type="transmembrane region" description="Helical" evidence="4">
    <location>
        <begin position="264"/>
        <end position="286"/>
    </location>
</feature>